<dbReference type="InterPro" id="IPR036961">
    <property type="entry name" value="Kinesin_motor_dom_sf"/>
</dbReference>
<dbReference type="OrthoDB" id="3176171at2759"/>
<reference evidence="6 7" key="1">
    <citation type="submission" date="2016-07" db="EMBL/GenBank/DDBJ databases">
        <title>Pervasive Adenine N6-methylation of Active Genes in Fungi.</title>
        <authorList>
            <consortium name="DOE Joint Genome Institute"/>
            <person name="Mondo S.J."/>
            <person name="Dannebaum R.O."/>
            <person name="Kuo R.C."/>
            <person name="Labutti K."/>
            <person name="Haridas S."/>
            <person name="Kuo A."/>
            <person name="Salamov A."/>
            <person name="Ahrendt S.R."/>
            <person name="Lipzen A."/>
            <person name="Sullivan W."/>
            <person name="Andreopoulos W.B."/>
            <person name="Clum A."/>
            <person name="Lindquist E."/>
            <person name="Daum C."/>
            <person name="Ramamoorthy G.K."/>
            <person name="Gryganskyi A."/>
            <person name="Culley D."/>
            <person name="Magnuson J.K."/>
            <person name="James T.Y."/>
            <person name="O'Malley M.A."/>
            <person name="Stajich J.E."/>
            <person name="Spatafora J.W."/>
            <person name="Visel A."/>
            <person name="Grigoriev I.V."/>
        </authorList>
    </citation>
    <scope>NUCLEOTIDE SEQUENCE [LARGE SCALE GENOMIC DNA]</scope>
    <source>
        <strain evidence="6 7">PL171</strain>
    </source>
</reference>
<evidence type="ECO:0000256" key="2">
    <source>
        <dbReference type="ARBA" id="ARBA00023175"/>
    </source>
</evidence>
<dbReference type="GO" id="GO:0016787">
    <property type="term" value="F:hydrolase activity"/>
    <property type="evidence" value="ECO:0007669"/>
    <property type="project" value="UniProtKB-KW"/>
</dbReference>
<keyword evidence="7" id="KW-1185">Reference proteome</keyword>
<gene>
    <name evidence="6" type="ORF">BCR44DRAFT_122991</name>
</gene>
<accession>A0A1Y2I4C7</accession>
<dbReference type="InterPro" id="IPR027640">
    <property type="entry name" value="Kinesin-like_fam"/>
</dbReference>
<keyword evidence="3" id="KW-0067">ATP-binding</keyword>
<dbReference type="FunFam" id="3.40.850.10:FF:000170">
    <property type="entry name" value="Kinesin-like protein"/>
    <property type="match status" value="1"/>
</dbReference>
<evidence type="ECO:0000256" key="3">
    <source>
        <dbReference type="PROSITE-ProRule" id="PRU00283"/>
    </source>
</evidence>
<evidence type="ECO:0000313" key="6">
    <source>
        <dbReference type="EMBL" id="ORZ41738.1"/>
    </source>
</evidence>
<dbReference type="GO" id="GO:0007018">
    <property type="term" value="P:microtubule-based movement"/>
    <property type="evidence" value="ECO:0007669"/>
    <property type="project" value="InterPro"/>
</dbReference>
<dbReference type="EMBL" id="MCFL01000001">
    <property type="protein sequence ID" value="ORZ41738.1"/>
    <property type="molecule type" value="Genomic_DNA"/>
</dbReference>
<keyword evidence="3" id="KW-0547">Nucleotide-binding</keyword>
<dbReference type="GO" id="GO:0000278">
    <property type="term" value="P:mitotic cell cycle"/>
    <property type="evidence" value="ECO:0007669"/>
    <property type="project" value="TreeGrafter"/>
</dbReference>
<evidence type="ECO:0000313" key="7">
    <source>
        <dbReference type="Proteomes" id="UP000193411"/>
    </source>
</evidence>
<comment type="caution">
    <text evidence="6">The sequence shown here is derived from an EMBL/GenBank/DDBJ whole genome shotgun (WGS) entry which is preliminary data.</text>
</comment>
<dbReference type="SUPFAM" id="SSF52540">
    <property type="entry name" value="P-loop containing nucleoside triphosphate hydrolases"/>
    <property type="match status" value="1"/>
</dbReference>
<dbReference type="PANTHER" id="PTHR47968:SF75">
    <property type="entry name" value="CENTROMERE-ASSOCIATED PROTEIN E"/>
    <property type="match status" value="1"/>
</dbReference>
<organism evidence="6 7">
    <name type="scientific">Catenaria anguillulae PL171</name>
    <dbReference type="NCBI Taxonomy" id="765915"/>
    <lineage>
        <taxon>Eukaryota</taxon>
        <taxon>Fungi</taxon>
        <taxon>Fungi incertae sedis</taxon>
        <taxon>Blastocladiomycota</taxon>
        <taxon>Blastocladiomycetes</taxon>
        <taxon>Blastocladiales</taxon>
        <taxon>Catenariaceae</taxon>
        <taxon>Catenaria</taxon>
    </lineage>
</organism>
<dbReference type="PROSITE" id="PS50067">
    <property type="entry name" value="KINESIN_MOTOR_2"/>
    <property type="match status" value="1"/>
</dbReference>
<evidence type="ECO:0000256" key="1">
    <source>
        <dbReference type="ARBA" id="ARBA00023054"/>
    </source>
</evidence>
<dbReference type="CDD" id="cd01374">
    <property type="entry name" value="KISc_CENP_E"/>
    <property type="match status" value="1"/>
</dbReference>
<dbReference type="GO" id="GO:0008017">
    <property type="term" value="F:microtubule binding"/>
    <property type="evidence" value="ECO:0007669"/>
    <property type="project" value="InterPro"/>
</dbReference>
<feature type="domain" description="Kinesin motor" evidence="5">
    <location>
        <begin position="1"/>
        <end position="281"/>
    </location>
</feature>
<dbReference type="SMART" id="SM00129">
    <property type="entry name" value="KISc"/>
    <property type="match status" value="1"/>
</dbReference>
<dbReference type="STRING" id="765915.A0A1Y2I4C7"/>
<comment type="similarity">
    <text evidence="3">Belongs to the TRAFAC class myosin-kinesin ATPase superfamily. Kinesin family.</text>
</comment>
<dbReference type="Gene3D" id="3.40.850.10">
    <property type="entry name" value="Kinesin motor domain"/>
    <property type="match status" value="1"/>
</dbReference>
<feature type="binding site" evidence="3">
    <location>
        <begin position="38"/>
        <end position="45"/>
    </location>
    <ligand>
        <name>ATP</name>
        <dbReference type="ChEBI" id="CHEBI:30616"/>
    </ligand>
</feature>
<evidence type="ECO:0000259" key="5">
    <source>
        <dbReference type="PROSITE" id="PS50067"/>
    </source>
</evidence>
<dbReference type="PANTHER" id="PTHR47968">
    <property type="entry name" value="CENTROMERE PROTEIN E"/>
    <property type="match status" value="1"/>
</dbReference>
<dbReference type="Proteomes" id="UP000193411">
    <property type="component" value="Unassembled WGS sequence"/>
</dbReference>
<dbReference type="InterPro" id="IPR001752">
    <property type="entry name" value="Kinesin_motor_dom"/>
</dbReference>
<keyword evidence="2 3" id="KW-0505">Motor protein</keyword>
<dbReference type="GO" id="GO:0003777">
    <property type="term" value="F:microtubule motor activity"/>
    <property type="evidence" value="ECO:0007669"/>
    <property type="project" value="InterPro"/>
</dbReference>
<name>A0A1Y2I4C7_9FUNG</name>
<feature type="coiled-coil region" evidence="4">
    <location>
        <begin position="290"/>
        <end position="346"/>
    </location>
</feature>
<evidence type="ECO:0000256" key="4">
    <source>
        <dbReference type="SAM" id="Coils"/>
    </source>
</evidence>
<keyword evidence="1 4" id="KW-0175">Coiled coil</keyword>
<dbReference type="InterPro" id="IPR027417">
    <property type="entry name" value="P-loop_NTPase"/>
</dbReference>
<dbReference type="GO" id="GO:0005874">
    <property type="term" value="C:microtubule"/>
    <property type="evidence" value="ECO:0007669"/>
    <property type="project" value="TreeGrafter"/>
</dbReference>
<dbReference type="AlphaFoldDB" id="A0A1Y2I4C7"/>
<proteinExistence type="inferred from homology"/>
<keyword evidence="6" id="KW-0378">Hydrolase</keyword>
<dbReference type="GO" id="GO:0005524">
    <property type="term" value="F:ATP binding"/>
    <property type="evidence" value="ECO:0007669"/>
    <property type="project" value="UniProtKB-UniRule"/>
</dbReference>
<sequence>MFDHVYAGSDNEALYVQSMQQLVYSTMEGFNGTAFAYGQTASGKTFTMMGNDAQPGVIPRAVNDVFTYIKLTEGRREFLLRVSYLEIYNETIRDLLSPETRDLRIHEDRKRGVYVSPLKEEIVTSPAQVLKVITRGESNRHISTTDYNEHSSRSHTIFQMVIESRDPYNAASTQGSAKTVKISCLNLVDLAGSEKAATNADRRKEGAFINKSLLTLGSVIAKLTEEKASHIPYRDSKLTRILQSSLSGNARVSVVCTISPASSNVEESTNTLKFAARVKQVVTKAHTNHVMDDKALIQKYRKEISELKEKLMQTNQAFERERQLELMQIKAEKEKYEEELHEQHLLVCFCFAHARVLCHPGVSDLAVQRSVFSAHSARHSRSGLST</sequence>
<dbReference type="Pfam" id="PF00225">
    <property type="entry name" value="Kinesin"/>
    <property type="match status" value="1"/>
</dbReference>
<dbReference type="PRINTS" id="PR00380">
    <property type="entry name" value="KINESINHEAVY"/>
</dbReference>
<protein>
    <submittedName>
        <fullName evidence="6">p-loop containing nucleoside triphosphate hydrolase protein</fullName>
    </submittedName>
</protein>